<evidence type="ECO:0000256" key="1">
    <source>
        <dbReference type="ARBA" id="ARBA00022441"/>
    </source>
</evidence>
<dbReference type="SMART" id="SM00612">
    <property type="entry name" value="Kelch"/>
    <property type="match status" value="5"/>
</dbReference>
<keyword evidence="4" id="KW-0732">Signal</keyword>
<feature type="region of interest" description="Disordered" evidence="3">
    <location>
        <begin position="904"/>
        <end position="926"/>
    </location>
</feature>
<reference evidence="6" key="1">
    <citation type="journal article" date="2019" name="Int. J. Syst. Evol. Microbiol.">
        <title>The Global Catalogue of Microorganisms (GCM) 10K type strain sequencing project: providing services to taxonomists for standard genome sequencing and annotation.</title>
        <authorList>
            <consortium name="The Broad Institute Genomics Platform"/>
            <consortium name="The Broad Institute Genome Sequencing Center for Infectious Disease"/>
            <person name="Wu L."/>
            <person name="Ma J."/>
        </authorList>
    </citation>
    <scope>NUCLEOTIDE SEQUENCE [LARGE SCALE GENOMIC DNA]</scope>
    <source>
        <strain evidence="6">JCM 30346</strain>
    </source>
</reference>
<feature type="region of interest" description="Disordered" evidence="3">
    <location>
        <begin position="48"/>
        <end position="87"/>
    </location>
</feature>
<dbReference type="SUPFAM" id="SSF49464">
    <property type="entry name" value="Carboxypeptidase regulatory domain-like"/>
    <property type="match status" value="1"/>
</dbReference>
<dbReference type="Proteomes" id="UP001596137">
    <property type="component" value="Unassembled WGS sequence"/>
</dbReference>
<feature type="compositionally biased region" description="Basic and acidic residues" evidence="3">
    <location>
        <begin position="67"/>
        <end position="82"/>
    </location>
</feature>
<dbReference type="Gene3D" id="2.120.10.80">
    <property type="entry name" value="Kelch-type beta propeller"/>
    <property type="match status" value="2"/>
</dbReference>
<evidence type="ECO:0000313" key="6">
    <source>
        <dbReference type="Proteomes" id="UP001596137"/>
    </source>
</evidence>
<evidence type="ECO:0000313" key="5">
    <source>
        <dbReference type="EMBL" id="MFC6081297.1"/>
    </source>
</evidence>
<evidence type="ECO:0000256" key="3">
    <source>
        <dbReference type="SAM" id="MobiDB-lite"/>
    </source>
</evidence>
<dbReference type="InterPro" id="IPR006652">
    <property type="entry name" value="Kelch_1"/>
</dbReference>
<sequence>MAIFATLLMLLGGLPAAAQTTARSAARSTGQEPGAAAVRPEVREAVRHDLSGMLRDVTPKSTRALKAKADEQPSRPLPREAVKPTGKTGGEVLQQAVTATQVPEFTADFEGVGNVDAVLPPDTNGDVGPNHYVQMVNLSYAVYDKTGHLLLGPLPGNALFDGLGGPCETSNDGDPVVLYDEEADRWMVTQFAVPGGTAGFHQCMAISQTSDPTGAFYRYDFFYHQSRMNDYPKYGIWPDAYYMTANEFSPSFAGAGAVAFEREKMLAGLPARMVYFHLGPDFGGLLPSDAEGMAPPPGAPNPFVMADDDAWGISPTDRLLMWDFKVDWTTPENSTFGDNLAPSRFLETAPFDSNMCNYARSCIPQQGSAAKLDAIADRLMYRAAYRNFGDHASIVLNHTVDAGATDHAGMRWYELRSTDPANWSLHQQGTYAPDADHRWMGSGAMDVSGNIAFGFSVSGTTTFPSIRLAGRLSGDTLGQLGQAERTLVAGTGAQTHTASRWGDYSSMSVDPSDGCTFWFTSEYLATTSTAGWQTRVGALKFPTCAAGPHGDVKGKVTSNSGGPIAGATVRAGGSGTTTGTDGTYKLTLPAGEQEIAVTAFGYAPSSATVTVPDGGSVTADFTLAAVARHKVSGVVKDVSGHGWPLYARIDVPGMPGGSVFTAPATGAYSVELPAGQYDLSVKAMYPSYQQTTVRVEVGAVDQVKDIGLAVESACTAAGYKYAYGAPLFTEAFESGAAPEGWSVVNRTPSGGWAFTDPKNRGNLTGGSGNYAIADSDAPGSGTTMDTDLATPVLDLSAVPSPVLRFNSDYRALNGFANVELSVDGGTTWSIVSNWTTASRRGPVVEELALPAAGGKADVRIRFHYKGAFAWWWELDNVSLVNRSCAPIPGGLVVGQVLDGNTGTGLNGSTVTSVDKPDEKATTAATPDDGGLGDGFYWMFSTLTGGHPFSAAKGGYGPVTSTVNVAADAATKADFRLNAGRLTITPSSVTGTQTMGQTKTVKTTIRNTGNAPATVELSERRGGFEILGPRGAPLQLNMVKGGGVSPAWRGDSKPGVPFEPSPYAPPWVTTANYPVAVMDNAAAAFEGKVYSVGGSSATANLANAYAYDPPTDTWTRIADVPAALEKPQAAFVEGTLYVFGGWDTAGTPSNKVYAYNPATNVWQTRTAVNPQPRAAAGVAVLGGQIYLVGGCTTSTCTRSDLVVRYNPGTDTFITTAPYPVPVAWQGCGGINGKVYCAGGNGATTLKSTYAYTPSSNSWTQLADLPVDFWGTGADTANGLLLLSTGVINNSTTVTNQGWAYDPAANTWTALPNANFARYRAAAACGFMKVGGSSGGFTPTAESELLPGFEQCTTAIDVPWLSASPATLSLNPGQSATVTVTLAATSAAGVAQPGTYTAQFGIKSNTPYPVPPIGVTMTVKPPSDWGKLTGIVTGVDCQNVSSPLRGATVQIDGTKGWTYTLKADTTGRYAIWGPKRANPVQIIVARDGWIPQTKRVTIRDGKTVTTNFALRPEAC</sequence>
<name>A0ABW1NGZ0_9ACTN</name>
<dbReference type="PANTHER" id="PTHR45632">
    <property type="entry name" value="LD33804P"/>
    <property type="match status" value="1"/>
</dbReference>
<protein>
    <submittedName>
        <fullName evidence="5">Carboxypeptidase regulatory-like domain-containing protein</fullName>
    </submittedName>
</protein>
<dbReference type="RefSeq" id="WP_380748978.1">
    <property type="nucleotide sequence ID" value="NZ_JBHSRF010000008.1"/>
</dbReference>
<evidence type="ECO:0000256" key="4">
    <source>
        <dbReference type="SAM" id="SignalP"/>
    </source>
</evidence>
<feature type="chain" id="PRO_5045614452" evidence="4">
    <location>
        <begin position="19"/>
        <end position="1513"/>
    </location>
</feature>
<dbReference type="Pfam" id="PF24681">
    <property type="entry name" value="Kelch_KLHDC2_KLHL20_DRC7"/>
    <property type="match status" value="1"/>
</dbReference>
<evidence type="ECO:0000256" key="2">
    <source>
        <dbReference type="ARBA" id="ARBA00022737"/>
    </source>
</evidence>
<keyword evidence="2" id="KW-0677">Repeat</keyword>
<dbReference type="SUPFAM" id="SSF50965">
    <property type="entry name" value="Galactose oxidase, central domain"/>
    <property type="match status" value="1"/>
</dbReference>
<dbReference type="Gene3D" id="2.60.120.200">
    <property type="match status" value="1"/>
</dbReference>
<dbReference type="InterPro" id="IPR013784">
    <property type="entry name" value="Carb-bd-like_fold"/>
</dbReference>
<organism evidence="5 6">
    <name type="scientific">Sphaerisporangium aureirubrum</name>
    <dbReference type="NCBI Taxonomy" id="1544736"/>
    <lineage>
        <taxon>Bacteria</taxon>
        <taxon>Bacillati</taxon>
        <taxon>Actinomycetota</taxon>
        <taxon>Actinomycetes</taxon>
        <taxon>Streptosporangiales</taxon>
        <taxon>Streptosporangiaceae</taxon>
        <taxon>Sphaerisporangium</taxon>
    </lineage>
</organism>
<dbReference type="Gene3D" id="2.60.40.1120">
    <property type="entry name" value="Carboxypeptidase-like, regulatory domain"/>
    <property type="match status" value="4"/>
</dbReference>
<keyword evidence="6" id="KW-1185">Reference proteome</keyword>
<gene>
    <name evidence="5" type="ORF">ACFP1K_09015</name>
</gene>
<comment type="caution">
    <text evidence="5">The sequence shown here is derived from an EMBL/GenBank/DDBJ whole genome shotgun (WGS) entry which is preliminary data.</text>
</comment>
<dbReference type="SUPFAM" id="SSF49452">
    <property type="entry name" value="Starch-binding domain-like"/>
    <property type="match status" value="1"/>
</dbReference>
<dbReference type="PANTHER" id="PTHR45632:SF3">
    <property type="entry name" value="KELCH-LIKE PROTEIN 32"/>
    <property type="match status" value="1"/>
</dbReference>
<dbReference type="InterPro" id="IPR011043">
    <property type="entry name" value="Gal_Oxase/kelch_b-propeller"/>
</dbReference>
<accession>A0ABW1NGZ0</accession>
<dbReference type="Pfam" id="PF13620">
    <property type="entry name" value="CarboxypepD_reg"/>
    <property type="match status" value="1"/>
</dbReference>
<proteinExistence type="predicted"/>
<dbReference type="InterPro" id="IPR015915">
    <property type="entry name" value="Kelch-typ_b-propeller"/>
</dbReference>
<dbReference type="EMBL" id="JBHSRF010000008">
    <property type="protein sequence ID" value="MFC6081297.1"/>
    <property type="molecule type" value="Genomic_DNA"/>
</dbReference>
<dbReference type="InterPro" id="IPR008969">
    <property type="entry name" value="CarboxyPept-like_regulatory"/>
</dbReference>
<keyword evidence="1" id="KW-0880">Kelch repeat</keyword>
<feature type="signal peptide" evidence="4">
    <location>
        <begin position="1"/>
        <end position="18"/>
    </location>
</feature>